<protein>
    <submittedName>
        <fullName evidence="1">Uncharacterized protein</fullName>
    </submittedName>
</protein>
<evidence type="ECO:0000313" key="1">
    <source>
        <dbReference type="EMBL" id="KAK0496343.1"/>
    </source>
</evidence>
<proteinExistence type="predicted"/>
<accession>A0AA39Q7I5</accession>
<organism evidence="1 2">
    <name type="scientific">Armillaria luteobubalina</name>
    <dbReference type="NCBI Taxonomy" id="153913"/>
    <lineage>
        <taxon>Eukaryota</taxon>
        <taxon>Fungi</taxon>
        <taxon>Dikarya</taxon>
        <taxon>Basidiomycota</taxon>
        <taxon>Agaricomycotina</taxon>
        <taxon>Agaricomycetes</taxon>
        <taxon>Agaricomycetidae</taxon>
        <taxon>Agaricales</taxon>
        <taxon>Marasmiineae</taxon>
        <taxon>Physalacriaceae</taxon>
        <taxon>Armillaria</taxon>
    </lineage>
</organism>
<dbReference type="AlphaFoldDB" id="A0AA39Q7I5"/>
<evidence type="ECO:0000313" key="2">
    <source>
        <dbReference type="Proteomes" id="UP001175228"/>
    </source>
</evidence>
<keyword evidence="2" id="KW-1185">Reference proteome</keyword>
<name>A0AA39Q7I5_9AGAR</name>
<gene>
    <name evidence="1" type="ORF">EDD18DRAFT_1105490</name>
</gene>
<sequence length="237" mass="27036">MESEEWDRRRPVESEYMIQDCANPLYVYRLDQSRGTRVALDVVVDVPELTYILQRNDENAGGIQNSSVQSDVKKLKHESFVVVRLNALIGCSEDHQYQVGTSREAVSTQIAIEENRNKEDNDNHPGEIGDLSTPARLSLLHHDRLCVFESGRKFSLQGNRLKMISHRATVYDMKITYSMMSWNPGLFQTLLAERNAWYRVNLWRGSRNTAGVIKAADTESVSEANWFPAGQNAIDEE</sequence>
<dbReference type="EMBL" id="JAUEPU010000015">
    <property type="protein sequence ID" value="KAK0496343.1"/>
    <property type="molecule type" value="Genomic_DNA"/>
</dbReference>
<dbReference type="Proteomes" id="UP001175228">
    <property type="component" value="Unassembled WGS sequence"/>
</dbReference>
<reference evidence="1" key="1">
    <citation type="submission" date="2023-06" db="EMBL/GenBank/DDBJ databases">
        <authorList>
            <consortium name="Lawrence Berkeley National Laboratory"/>
            <person name="Ahrendt S."/>
            <person name="Sahu N."/>
            <person name="Indic B."/>
            <person name="Wong-Bajracharya J."/>
            <person name="Merenyi Z."/>
            <person name="Ke H.-M."/>
            <person name="Monk M."/>
            <person name="Kocsube S."/>
            <person name="Drula E."/>
            <person name="Lipzen A."/>
            <person name="Balint B."/>
            <person name="Henrissat B."/>
            <person name="Andreopoulos B."/>
            <person name="Martin F.M."/>
            <person name="Harder C.B."/>
            <person name="Rigling D."/>
            <person name="Ford K.L."/>
            <person name="Foster G.D."/>
            <person name="Pangilinan J."/>
            <person name="Papanicolaou A."/>
            <person name="Barry K."/>
            <person name="LaButti K."/>
            <person name="Viragh M."/>
            <person name="Koriabine M."/>
            <person name="Yan M."/>
            <person name="Riley R."/>
            <person name="Champramary S."/>
            <person name="Plett K.L."/>
            <person name="Tsai I.J."/>
            <person name="Slot J."/>
            <person name="Sipos G."/>
            <person name="Plett J."/>
            <person name="Nagy L.G."/>
            <person name="Grigoriev I.V."/>
        </authorList>
    </citation>
    <scope>NUCLEOTIDE SEQUENCE</scope>
    <source>
        <strain evidence="1">HWK02</strain>
    </source>
</reference>
<comment type="caution">
    <text evidence="1">The sequence shown here is derived from an EMBL/GenBank/DDBJ whole genome shotgun (WGS) entry which is preliminary data.</text>
</comment>